<accession>A0ABN8MV81</accession>
<protein>
    <submittedName>
        <fullName evidence="1">Uncharacterized protein</fullName>
    </submittedName>
</protein>
<keyword evidence="2" id="KW-1185">Reference proteome</keyword>
<sequence>MSRHYSLLKEENERILWSASKIKWLHVKTGRTGEAGAYTWSIPNCYGDICSPSFEMWGRKWRLFCIRRGGIIHYGLENEEGDRPIHLSVRYVCMQQILKGTHLYNIPLLEFKKGQMTEQTKTGSMPKAITVDMALLGPSFTKDS</sequence>
<gene>
    <name evidence="1" type="ORF">PLOB_00035726</name>
</gene>
<evidence type="ECO:0000313" key="1">
    <source>
        <dbReference type="EMBL" id="CAH3036828.1"/>
    </source>
</evidence>
<evidence type="ECO:0000313" key="2">
    <source>
        <dbReference type="Proteomes" id="UP001159405"/>
    </source>
</evidence>
<dbReference type="Proteomes" id="UP001159405">
    <property type="component" value="Unassembled WGS sequence"/>
</dbReference>
<reference evidence="1 2" key="1">
    <citation type="submission" date="2022-05" db="EMBL/GenBank/DDBJ databases">
        <authorList>
            <consortium name="Genoscope - CEA"/>
            <person name="William W."/>
        </authorList>
    </citation>
    <scope>NUCLEOTIDE SEQUENCE [LARGE SCALE GENOMIC DNA]</scope>
</reference>
<proteinExistence type="predicted"/>
<dbReference type="EMBL" id="CALNXK010000005">
    <property type="protein sequence ID" value="CAH3036828.1"/>
    <property type="molecule type" value="Genomic_DNA"/>
</dbReference>
<name>A0ABN8MV81_9CNID</name>
<organism evidence="1 2">
    <name type="scientific">Porites lobata</name>
    <dbReference type="NCBI Taxonomy" id="104759"/>
    <lineage>
        <taxon>Eukaryota</taxon>
        <taxon>Metazoa</taxon>
        <taxon>Cnidaria</taxon>
        <taxon>Anthozoa</taxon>
        <taxon>Hexacorallia</taxon>
        <taxon>Scleractinia</taxon>
        <taxon>Fungiina</taxon>
        <taxon>Poritidae</taxon>
        <taxon>Porites</taxon>
    </lineage>
</organism>
<comment type="caution">
    <text evidence="1">The sequence shown here is derived from an EMBL/GenBank/DDBJ whole genome shotgun (WGS) entry which is preliminary data.</text>
</comment>